<accession>A0ABW0SSR1</accession>
<evidence type="ECO:0000313" key="1">
    <source>
        <dbReference type="EMBL" id="MFC5580061.1"/>
    </source>
</evidence>
<dbReference type="RefSeq" id="WP_377324210.1">
    <property type="nucleotide sequence ID" value="NZ_JBHSNG010000002.1"/>
</dbReference>
<proteinExistence type="predicted"/>
<organism evidence="1 2">
    <name type="scientific">Rhodanobacter terrae</name>
    <dbReference type="NCBI Taxonomy" id="418647"/>
    <lineage>
        <taxon>Bacteria</taxon>
        <taxon>Pseudomonadati</taxon>
        <taxon>Pseudomonadota</taxon>
        <taxon>Gammaproteobacteria</taxon>
        <taxon>Lysobacterales</taxon>
        <taxon>Rhodanobacteraceae</taxon>
        <taxon>Rhodanobacter</taxon>
    </lineage>
</organism>
<evidence type="ECO:0000313" key="2">
    <source>
        <dbReference type="Proteomes" id="UP001596111"/>
    </source>
</evidence>
<reference evidence="2" key="1">
    <citation type="journal article" date="2019" name="Int. J. Syst. Evol. Microbiol.">
        <title>The Global Catalogue of Microorganisms (GCM) 10K type strain sequencing project: providing services to taxonomists for standard genome sequencing and annotation.</title>
        <authorList>
            <consortium name="The Broad Institute Genomics Platform"/>
            <consortium name="The Broad Institute Genome Sequencing Center for Infectious Disease"/>
            <person name="Wu L."/>
            <person name="Ma J."/>
        </authorList>
    </citation>
    <scope>NUCLEOTIDE SEQUENCE [LARGE SCALE GENOMIC DNA]</scope>
    <source>
        <strain evidence="2">CGMCC 1.13587</strain>
    </source>
</reference>
<sequence>MWRNHRRKRLRRLQQRMYGCIGAAIDGQLTAQFPETKGKKIIVSVDFYGAPQREAAEFFDRFSKQVFLIPSYSAALKQSRFVNEIAFEANFETPPI</sequence>
<keyword evidence="2" id="KW-1185">Reference proteome</keyword>
<dbReference type="Proteomes" id="UP001596111">
    <property type="component" value="Unassembled WGS sequence"/>
</dbReference>
<comment type="caution">
    <text evidence="1">The sequence shown here is derived from an EMBL/GenBank/DDBJ whole genome shotgun (WGS) entry which is preliminary data.</text>
</comment>
<gene>
    <name evidence="1" type="ORF">ACFPPB_02860</name>
</gene>
<name>A0ABW0SSR1_9GAMM</name>
<dbReference type="EMBL" id="JBHSNG010000002">
    <property type="protein sequence ID" value="MFC5580061.1"/>
    <property type="molecule type" value="Genomic_DNA"/>
</dbReference>
<protein>
    <submittedName>
        <fullName evidence="1">Uncharacterized protein</fullName>
    </submittedName>
</protein>